<dbReference type="GO" id="GO:0003697">
    <property type="term" value="F:single-stranded DNA binding"/>
    <property type="evidence" value="ECO:0007669"/>
    <property type="project" value="TreeGrafter"/>
</dbReference>
<accession>E2C889</accession>
<dbReference type="GO" id="GO:0042800">
    <property type="term" value="F:histone H3K4 methyltransferase activity"/>
    <property type="evidence" value="ECO:0007669"/>
    <property type="project" value="TreeGrafter"/>
</dbReference>
<dbReference type="GO" id="GO:0031297">
    <property type="term" value="P:replication fork processing"/>
    <property type="evidence" value="ECO:0007669"/>
    <property type="project" value="TreeGrafter"/>
</dbReference>
<dbReference type="GO" id="GO:0000729">
    <property type="term" value="P:DNA double-strand break processing"/>
    <property type="evidence" value="ECO:0007669"/>
    <property type="project" value="TreeGrafter"/>
</dbReference>
<sequence>LEIDKSTIPRRLQAMGKIQKGERWLLHELTKNAIANRLNISISLLAKHEKKSFLWRIVTGDGKWIYLDNSKRKKFWINPDQPSTSTPK</sequence>
<organism evidence="2">
    <name type="scientific">Harpegnathos saltator</name>
    <name type="common">Jerdon's jumping ant</name>
    <dbReference type="NCBI Taxonomy" id="610380"/>
    <lineage>
        <taxon>Eukaryota</taxon>
        <taxon>Metazoa</taxon>
        <taxon>Ecdysozoa</taxon>
        <taxon>Arthropoda</taxon>
        <taxon>Hexapoda</taxon>
        <taxon>Insecta</taxon>
        <taxon>Pterygota</taxon>
        <taxon>Neoptera</taxon>
        <taxon>Endopterygota</taxon>
        <taxon>Hymenoptera</taxon>
        <taxon>Apocrita</taxon>
        <taxon>Aculeata</taxon>
        <taxon>Formicoidea</taxon>
        <taxon>Formicidae</taxon>
        <taxon>Ponerinae</taxon>
        <taxon>Ponerini</taxon>
        <taxon>Harpegnathos</taxon>
    </lineage>
</organism>
<dbReference type="EMBL" id="GL453580">
    <property type="protein sequence ID" value="EFN75842.1"/>
    <property type="molecule type" value="Genomic_DNA"/>
</dbReference>
<dbReference type="PANTHER" id="PTHR46060:SF2">
    <property type="entry name" value="HISTONE-LYSINE N-METHYLTRANSFERASE SETMAR"/>
    <property type="match status" value="1"/>
</dbReference>
<keyword evidence="2" id="KW-1185">Reference proteome</keyword>
<keyword evidence="1" id="KW-0808">Transferase</keyword>
<reference evidence="1 2" key="1">
    <citation type="journal article" date="2010" name="Science">
        <title>Genomic comparison of the ants Camponotus floridanus and Harpegnathos saltator.</title>
        <authorList>
            <person name="Bonasio R."/>
            <person name="Zhang G."/>
            <person name="Ye C."/>
            <person name="Mutti N.S."/>
            <person name="Fang X."/>
            <person name="Qin N."/>
            <person name="Donahue G."/>
            <person name="Yang P."/>
            <person name="Li Q."/>
            <person name="Li C."/>
            <person name="Zhang P."/>
            <person name="Huang Z."/>
            <person name="Berger S.L."/>
            <person name="Reinberg D."/>
            <person name="Wang J."/>
            <person name="Liebig J."/>
        </authorList>
    </citation>
    <scope>NUCLEOTIDE SEQUENCE [LARGE SCALE GENOMIC DNA]</scope>
    <source>
        <strain evidence="1 2">R22 G/1</strain>
    </source>
</reference>
<keyword evidence="1" id="KW-0489">Methyltransferase</keyword>
<dbReference type="InterPro" id="IPR052709">
    <property type="entry name" value="Transposase-MT_Hybrid"/>
</dbReference>
<dbReference type="GO" id="GO:0015074">
    <property type="term" value="P:DNA integration"/>
    <property type="evidence" value="ECO:0007669"/>
    <property type="project" value="TreeGrafter"/>
</dbReference>
<dbReference type="GO" id="GO:0006303">
    <property type="term" value="P:double-strand break repair via nonhomologous end joining"/>
    <property type="evidence" value="ECO:0007669"/>
    <property type="project" value="TreeGrafter"/>
</dbReference>
<dbReference type="GO" id="GO:0003690">
    <property type="term" value="F:double-stranded DNA binding"/>
    <property type="evidence" value="ECO:0007669"/>
    <property type="project" value="TreeGrafter"/>
</dbReference>
<protein>
    <submittedName>
        <fullName evidence="1">Histone-lysine N-methyltransferase SETMAR</fullName>
    </submittedName>
</protein>
<evidence type="ECO:0000313" key="2">
    <source>
        <dbReference type="Proteomes" id="UP000008237"/>
    </source>
</evidence>
<dbReference type="GO" id="GO:0032259">
    <property type="term" value="P:methylation"/>
    <property type="evidence" value="ECO:0007669"/>
    <property type="project" value="UniProtKB-KW"/>
</dbReference>
<dbReference type="InterPro" id="IPR036397">
    <property type="entry name" value="RNaseH_sf"/>
</dbReference>
<name>E2C889_HARSA</name>
<dbReference type="Proteomes" id="UP000008237">
    <property type="component" value="Unassembled WGS sequence"/>
</dbReference>
<dbReference type="GO" id="GO:0000014">
    <property type="term" value="F:single-stranded DNA endodeoxyribonuclease activity"/>
    <property type="evidence" value="ECO:0007669"/>
    <property type="project" value="TreeGrafter"/>
</dbReference>
<evidence type="ECO:0000313" key="1">
    <source>
        <dbReference type="EMBL" id="EFN75842.1"/>
    </source>
</evidence>
<proteinExistence type="predicted"/>
<dbReference type="GO" id="GO:0044774">
    <property type="term" value="P:mitotic DNA integrity checkpoint signaling"/>
    <property type="evidence" value="ECO:0007669"/>
    <property type="project" value="TreeGrafter"/>
</dbReference>
<feature type="non-terminal residue" evidence="1">
    <location>
        <position position="88"/>
    </location>
</feature>
<dbReference type="GO" id="GO:0044547">
    <property type="term" value="F:DNA topoisomerase binding"/>
    <property type="evidence" value="ECO:0007669"/>
    <property type="project" value="TreeGrafter"/>
</dbReference>
<dbReference type="GO" id="GO:0046975">
    <property type="term" value="F:histone H3K36 methyltransferase activity"/>
    <property type="evidence" value="ECO:0007669"/>
    <property type="project" value="TreeGrafter"/>
</dbReference>
<gene>
    <name evidence="1" type="ORF">EAI_03354</name>
</gene>
<dbReference type="AlphaFoldDB" id="E2C889"/>
<dbReference type="GO" id="GO:0000793">
    <property type="term" value="C:condensed chromosome"/>
    <property type="evidence" value="ECO:0007669"/>
    <property type="project" value="TreeGrafter"/>
</dbReference>
<dbReference type="Gene3D" id="3.30.420.10">
    <property type="entry name" value="Ribonuclease H-like superfamily/Ribonuclease H"/>
    <property type="match status" value="1"/>
</dbReference>
<feature type="non-terminal residue" evidence="1">
    <location>
        <position position="1"/>
    </location>
</feature>
<dbReference type="GO" id="GO:0035861">
    <property type="term" value="C:site of double-strand break"/>
    <property type="evidence" value="ECO:0007669"/>
    <property type="project" value="TreeGrafter"/>
</dbReference>
<dbReference type="GO" id="GO:0005634">
    <property type="term" value="C:nucleus"/>
    <property type="evidence" value="ECO:0007669"/>
    <property type="project" value="TreeGrafter"/>
</dbReference>
<dbReference type="InParanoid" id="E2C889"/>
<dbReference type="PANTHER" id="PTHR46060">
    <property type="entry name" value="MARINER MOS1 TRANSPOSASE-LIKE PROTEIN"/>
    <property type="match status" value="1"/>
</dbReference>